<protein>
    <recommendedName>
        <fullName evidence="4 12">Trigger factor</fullName>
        <shortName evidence="12">TF</shortName>
        <ecNumber evidence="3 12">5.2.1.8</ecNumber>
    </recommendedName>
    <alternativeName>
        <fullName evidence="11 12">PPIase</fullName>
    </alternativeName>
</protein>
<evidence type="ECO:0000256" key="15">
    <source>
        <dbReference type="SAM" id="MobiDB-lite"/>
    </source>
</evidence>
<evidence type="ECO:0000256" key="8">
    <source>
        <dbReference type="ARBA" id="ARBA00023235"/>
    </source>
</evidence>
<dbReference type="SUPFAM" id="SSF109998">
    <property type="entry name" value="Triger factor/SurA peptide-binding domain-like"/>
    <property type="match status" value="1"/>
</dbReference>
<name>A0A0F5YCY7_9CYAN</name>
<proteinExistence type="inferred from homology"/>
<sequence length="480" mass="53638">MKVTQEKLPASQIGLDIEISPEMSKNAYEQVIRQYARSVNIPGFRKGKVPRHILVQRLGVDRIKAAALDDLMQQCLPKAVEQENIPAIGSFELRGDVEQLVAQYEPGQLLTIKAAVDVAPEVKLGQYTGLTVQAEEIKSDPARVDQVLEQEQAKLATLIPVENRPAQTGDMAFVDFKGVFATVGEDGEPQEIPGGQAENFQVELAEGQFIPGFTEGMIGMNPGETKELQVKFPDDYGNEELAGQPAVFTITLNELKEKELPELDDEFAEEVSEFSTLAELRESLEKRFQQEAEDQTTANKHKALIEAIVADLEVEIPETMIRQEVDQVLTQQAMQLSQMGVDIKRLFTQEMIPQMRERSRPQAIEQLKQSLALKEIAKQESITVSEEDIKAEETKAMEQLQGQEVDLDRLREVVTEDLLKKKTYAWLEENCTIELVPEGSLTQSEESEQPETSEETSEVEVEVLTSESTETSAESESVSE</sequence>
<dbReference type="GO" id="GO:0043022">
    <property type="term" value="F:ribosome binding"/>
    <property type="evidence" value="ECO:0007669"/>
    <property type="project" value="TreeGrafter"/>
</dbReference>
<dbReference type="PANTHER" id="PTHR30560:SF3">
    <property type="entry name" value="TRIGGER FACTOR-LIKE PROTEIN TIG, CHLOROPLASTIC"/>
    <property type="match status" value="1"/>
</dbReference>
<evidence type="ECO:0000256" key="3">
    <source>
        <dbReference type="ARBA" id="ARBA00013194"/>
    </source>
</evidence>
<comment type="similarity">
    <text evidence="2 12 14">Belongs to the FKBP-type PPIase family. Tig subfamily.</text>
</comment>
<dbReference type="Pfam" id="PF00254">
    <property type="entry name" value="FKBP_C"/>
    <property type="match status" value="1"/>
</dbReference>
<keyword evidence="12" id="KW-0963">Cytoplasm</keyword>
<dbReference type="Gene3D" id="1.10.3120.10">
    <property type="entry name" value="Trigger factor, C-terminal domain"/>
    <property type="match status" value="1"/>
</dbReference>
<evidence type="ECO:0000256" key="9">
    <source>
        <dbReference type="ARBA" id="ARBA00023306"/>
    </source>
</evidence>
<dbReference type="GO" id="GO:0043335">
    <property type="term" value="P:protein unfolding"/>
    <property type="evidence" value="ECO:0007669"/>
    <property type="project" value="TreeGrafter"/>
</dbReference>
<dbReference type="EMBL" id="LATL02000357">
    <property type="protein sequence ID" value="KKD36105.1"/>
    <property type="molecule type" value="Genomic_DNA"/>
</dbReference>
<dbReference type="OrthoDB" id="9767721at2"/>
<dbReference type="PATRIC" id="fig|1637645.4.peg.7030"/>
<keyword evidence="5 12" id="KW-0132">Cell division</keyword>
<dbReference type="InterPro" id="IPR027304">
    <property type="entry name" value="Trigger_fact/SurA_dom_sf"/>
</dbReference>
<dbReference type="GO" id="GO:0044183">
    <property type="term" value="F:protein folding chaperone"/>
    <property type="evidence" value="ECO:0007669"/>
    <property type="project" value="TreeGrafter"/>
</dbReference>
<dbReference type="GO" id="GO:0051083">
    <property type="term" value="P:'de novo' cotranslational protein folding"/>
    <property type="evidence" value="ECO:0007669"/>
    <property type="project" value="TreeGrafter"/>
</dbReference>
<evidence type="ECO:0000256" key="4">
    <source>
        <dbReference type="ARBA" id="ARBA00016902"/>
    </source>
</evidence>
<evidence type="ECO:0000256" key="10">
    <source>
        <dbReference type="ARBA" id="ARBA00024849"/>
    </source>
</evidence>
<dbReference type="EC" id="5.2.1.8" evidence="3 12"/>
<dbReference type="InterPro" id="IPR036611">
    <property type="entry name" value="Trigger_fac_ribosome-bd_sf"/>
</dbReference>
<dbReference type="Pfam" id="PF05698">
    <property type="entry name" value="Trigger_C"/>
    <property type="match status" value="1"/>
</dbReference>
<dbReference type="InterPro" id="IPR037041">
    <property type="entry name" value="Trigger_fac_C_sf"/>
</dbReference>
<evidence type="ECO:0000256" key="2">
    <source>
        <dbReference type="ARBA" id="ARBA00005464"/>
    </source>
</evidence>
<keyword evidence="7 12" id="KW-0143">Chaperone</keyword>
<dbReference type="InterPro" id="IPR005215">
    <property type="entry name" value="Trig_fac"/>
</dbReference>
<evidence type="ECO:0000256" key="14">
    <source>
        <dbReference type="RuleBase" id="RU003914"/>
    </source>
</evidence>
<gene>
    <name evidence="12" type="primary">tig</name>
    <name evidence="17" type="ORF">WN50_21575</name>
</gene>
<dbReference type="FunFam" id="3.30.70.1050:FF:000004">
    <property type="entry name" value="Trigger factor"/>
    <property type="match status" value="1"/>
</dbReference>
<feature type="domain" description="PPIase FKBP-type" evidence="16">
    <location>
        <begin position="169"/>
        <end position="264"/>
    </location>
</feature>
<dbReference type="Gene3D" id="3.30.70.1050">
    <property type="entry name" value="Trigger factor ribosome-binding domain"/>
    <property type="match status" value="1"/>
</dbReference>
<reference evidence="17 18" key="1">
    <citation type="submission" date="2015-06" db="EMBL/GenBank/DDBJ databases">
        <title>Draft genome assembly of filamentous brackish cyanobacterium Limnoraphis robusta strain CS-951.</title>
        <authorList>
            <person name="Willis A."/>
            <person name="Parks M."/>
            <person name="Burford M.A."/>
        </authorList>
    </citation>
    <scope>NUCLEOTIDE SEQUENCE [LARGE SCALE GENOMIC DNA]</scope>
    <source>
        <strain evidence="17 18">CS-951</strain>
    </source>
</reference>
<dbReference type="Proteomes" id="UP000033607">
    <property type="component" value="Unassembled WGS sequence"/>
</dbReference>
<dbReference type="PROSITE" id="PS50059">
    <property type="entry name" value="FKBP_PPIASE"/>
    <property type="match status" value="1"/>
</dbReference>
<dbReference type="RefSeq" id="WP_046280653.1">
    <property type="nucleotide sequence ID" value="NZ_LATL02000357.1"/>
</dbReference>
<dbReference type="GO" id="GO:0015031">
    <property type="term" value="P:protein transport"/>
    <property type="evidence" value="ECO:0007669"/>
    <property type="project" value="UniProtKB-UniRule"/>
</dbReference>
<evidence type="ECO:0000256" key="11">
    <source>
        <dbReference type="ARBA" id="ARBA00029986"/>
    </source>
</evidence>
<dbReference type="NCBIfam" id="TIGR00115">
    <property type="entry name" value="tig"/>
    <property type="match status" value="1"/>
</dbReference>
<dbReference type="Pfam" id="PF05697">
    <property type="entry name" value="Trigger_N"/>
    <property type="match status" value="1"/>
</dbReference>
<evidence type="ECO:0000256" key="5">
    <source>
        <dbReference type="ARBA" id="ARBA00022618"/>
    </source>
</evidence>
<dbReference type="InterPro" id="IPR008881">
    <property type="entry name" value="Trigger_fac_ribosome-bd_bac"/>
</dbReference>
<dbReference type="FunFam" id="3.10.50.40:FF:000001">
    <property type="entry name" value="Trigger factor"/>
    <property type="match status" value="1"/>
</dbReference>
<dbReference type="SUPFAM" id="SSF102735">
    <property type="entry name" value="Trigger factor ribosome-binding domain"/>
    <property type="match status" value="1"/>
</dbReference>
<evidence type="ECO:0000256" key="7">
    <source>
        <dbReference type="ARBA" id="ARBA00023186"/>
    </source>
</evidence>
<dbReference type="AlphaFoldDB" id="A0A0F5YCY7"/>
<organism evidence="17 18">
    <name type="scientific">Limnoraphis robusta CS-951</name>
    <dbReference type="NCBI Taxonomy" id="1637645"/>
    <lineage>
        <taxon>Bacteria</taxon>
        <taxon>Bacillati</taxon>
        <taxon>Cyanobacteriota</taxon>
        <taxon>Cyanophyceae</taxon>
        <taxon>Oscillatoriophycideae</taxon>
        <taxon>Oscillatoriales</taxon>
        <taxon>Sirenicapillariaceae</taxon>
        <taxon>Limnoraphis</taxon>
    </lineage>
</organism>
<dbReference type="InterPro" id="IPR046357">
    <property type="entry name" value="PPIase_dom_sf"/>
</dbReference>
<dbReference type="SUPFAM" id="SSF54534">
    <property type="entry name" value="FKBP-like"/>
    <property type="match status" value="1"/>
</dbReference>
<dbReference type="HAMAP" id="MF_00303">
    <property type="entry name" value="Trigger_factor_Tig"/>
    <property type="match status" value="1"/>
</dbReference>
<keyword evidence="8 12" id="KW-0413">Isomerase</keyword>
<dbReference type="GO" id="GO:0003755">
    <property type="term" value="F:peptidyl-prolyl cis-trans isomerase activity"/>
    <property type="evidence" value="ECO:0007669"/>
    <property type="project" value="UniProtKB-UniRule"/>
</dbReference>
<dbReference type="InterPro" id="IPR001179">
    <property type="entry name" value="PPIase_FKBP_dom"/>
</dbReference>
<evidence type="ECO:0000256" key="12">
    <source>
        <dbReference type="HAMAP-Rule" id="MF_00303"/>
    </source>
</evidence>
<evidence type="ECO:0000256" key="6">
    <source>
        <dbReference type="ARBA" id="ARBA00023110"/>
    </source>
</evidence>
<evidence type="ECO:0000259" key="16">
    <source>
        <dbReference type="PROSITE" id="PS50059"/>
    </source>
</evidence>
<accession>A0A0F5YCY7</accession>
<evidence type="ECO:0000256" key="1">
    <source>
        <dbReference type="ARBA" id="ARBA00000971"/>
    </source>
</evidence>
<evidence type="ECO:0000313" key="18">
    <source>
        <dbReference type="Proteomes" id="UP000033607"/>
    </source>
</evidence>
<keyword evidence="9 12" id="KW-0131">Cell cycle</keyword>
<dbReference type="PANTHER" id="PTHR30560">
    <property type="entry name" value="TRIGGER FACTOR CHAPERONE AND PEPTIDYL-PROLYL CIS/TRANS ISOMERASE"/>
    <property type="match status" value="1"/>
</dbReference>
<feature type="region of interest" description="Disordered" evidence="15">
    <location>
        <begin position="435"/>
        <end position="480"/>
    </location>
</feature>
<comment type="function">
    <text evidence="10 12">Involved in protein export. Acts as a chaperone by maintaining the newly synthesized protein in an open conformation. Functions as a peptidyl-prolyl cis-trans isomerase.</text>
</comment>
<feature type="compositionally biased region" description="Low complexity" evidence="15">
    <location>
        <begin position="462"/>
        <end position="480"/>
    </location>
</feature>
<evidence type="ECO:0000313" key="17">
    <source>
        <dbReference type="EMBL" id="KKD36105.1"/>
    </source>
</evidence>
<dbReference type="InterPro" id="IPR008880">
    <property type="entry name" value="Trigger_fac_C"/>
</dbReference>
<comment type="domain">
    <text evidence="12">Consists of 3 domains; the N-terminus binds the ribosome, the middle domain has PPIase activity, while the C-terminus has intrinsic chaperone activity on its own.</text>
</comment>
<dbReference type="PIRSF" id="PIRSF003095">
    <property type="entry name" value="Trigger_factor"/>
    <property type="match status" value="1"/>
</dbReference>
<comment type="subcellular location">
    <subcellularLocation>
        <location evidence="12">Cytoplasm</location>
    </subcellularLocation>
    <text evidence="12">About half TF is bound to the ribosome near the polypeptide exit tunnel while the other half is free in the cytoplasm.</text>
</comment>
<comment type="catalytic activity">
    <reaction evidence="1 12 13">
        <text>[protein]-peptidylproline (omega=180) = [protein]-peptidylproline (omega=0)</text>
        <dbReference type="Rhea" id="RHEA:16237"/>
        <dbReference type="Rhea" id="RHEA-COMP:10747"/>
        <dbReference type="Rhea" id="RHEA-COMP:10748"/>
        <dbReference type="ChEBI" id="CHEBI:83833"/>
        <dbReference type="ChEBI" id="CHEBI:83834"/>
        <dbReference type="EC" id="5.2.1.8"/>
    </reaction>
</comment>
<feature type="compositionally biased region" description="Acidic residues" evidence="15">
    <location>
        <begin position="445"/>
        <end position="461"/>
    </location>
</feature>
<dbReference type="GO" id="GO:0005737">
    <property type="term" value="C:cytoplasm"/>
    <property type="evidence" value="ECO:0007669"/>
    <property type="project" value="UniProtKB-SubCell"/>
</dbReference>
<comment type="caution">
    <text evidence="17">The sequence shown here is derived from an EMBL/GenBank/DDBJ whole genome shotgun (WGS) entry which is preliminary data.</text>
</comment>
<evidence type="ECO:0000256" key="13">
    <source>
        <dbReference type="PROSITE-ProRule" id="PRU00277"/>
    </source>
</evidence>
<dbReference type="Gene3D" id="3.10.50.40">
    <property type="match status" value="1"/>
</dbReference>
<dbReference type="GO" id="GO:0051301">
    <property type="term" value="P:cell division"/>
    <property type="evidence" value="ECO:0007669"/>
    <property type="project" value="UniProtKB-KW"/>
</dbReference>
<keyword evidence="6 12" id="KW-0697">Rotamase</keyword>